<protein>
    <submittedName>
        <fullName evidence="3">Uncharacterized protein</fullName>
    </submittedName>
</protein>
<evidence type="ECO:0000313" key="4">
    <source>
        <dbReference type="Proteomes" id="UP001200034"/>
    </source>
</evidence>
<dbReference type="Proteomes" id="UP001200034">
    <property type="component" value="Unassembled WGS sequence"/>
</dbReference>
<dbReference type="AlphaFoldDB" id="A0AAD4K3R5"/>
<dbReference type="EMBL" id="JAJJHW010002585">
    <property type="protein sequence ID" value="KAH8371774.1"/>
    <property type="molecule type" value="Genomic_DNA"/>
</dbReference>
<reference evidence="3" key="1">
    <citation type="journal article" date="2021" name="Mol. Ecol. Resour.">
        <title>Phylogenomic analyses of the genus Drosophila reveals genomic signals of climate adaptation.</title>
        <authorList>
            <person name="Li F."/>
            <person name="Rane R.V."/>
            <person name="Luria V."/>
            <person name="Xiong Z."/>
            <person name="Chen J."/>
            <person name="Li Z."/>
            <person name="Catullo R.A."/>
            <person name="Griffin P.C."/>
            <person name="Schiffer M."/>
            <person name="Pearce S."/>
            <person name="Lee S.F."/>
            <person name="McElroy K."/>
            <person name="Stocker A."/>
            <person name="Shirriffs J."/>
            <person name="Cockerell F."/>
            <person name="Coppin C."/>
            <person name="Sgro C.M."/>
            <person name="Karger A."/>
            <person name="Cain J.W."/>
            <person name="Weber J.A."/>
            <person name="Santpere G."/>
            <person name="Kirschner M.W."/>
            <person name="Hoffmann A.A."/>
            <person name="Oakeshott J.G."/>
            <person name="Zhang G."/>
        </authorList>
    </citation>
    <scope>NUCLEOTIDE SEQUENCE</scope>
    <source>
        <strain evidence="3">BGI-SZ-2011g</strain>
    </source>
</reference>
<sequence length="129" mass="13320">MEYAKLKLCFLLCAFALLCAAEEQSKQGAVESSAPLADLAVAGETSQADAAADGVEGSRKTRQYFGPPPPPFFGPPPPPPPPPYYGGGFGGFGGGYGGYGFGGGYQRTRVVTRTRYRGGFGGFGGGYYG</sequence>
<feature type="chain" id="PRO_5042130387" evidence="2">
    <location>
        <begin position="22"/>
        <end position="129"/>
    </location>
</feature>
<gene>
    <name evidence="3" type="ORF">KR093_008818</name>
</gene>
<evidence type="ECO:0000256" key="2">
    <source>
        <dbReference type="SAM" id="SignalP"/>
    </source>
</evidence>
<organism evidence="3 4">
    <name type="scientific">Drosophila rubida</name>
    <dbReference type="NCBI Taxonomy" id="30044"/>
    <lineage>
        <taxon>Eukaryota</taxon>
        <taxon>Metazoa</taxon>
        <taxon>Ecdysozoa</taxon>
        <taxon>Arthropoda</taxon>
        <taxon>Hexapoda</taxon>
        <taxon>Insecta</taxon>
        <taxon>Pterygota</taxon>
        <taxon>Neoptera</taxon>
        <taxon>Endopterygota</taxon>
        <taxon>Diptera</taxon>
        <taxon>Brachycera</taxon>
        <taxon>Muscomorpha</taxon>
        <taxon>Ephydroidea</taxon>
        <taxon>Drosophilidae</taxon>
        <taxon>Drosophila</taxon>
    </lineage>
</organism>
<feature type="signal peptide" evidence="2">
    <location>
        <begin position="1"/>
        <end position="21"/>
    </location>
</feature>
<keyword evidence="4" id="KW-1185">Reference proteome</keyword>
<feature type="region of interest" description="Disordered" evidence="1">
    <location>
        <begin position="45"/>
        <end position="86"/>
    </location>
</feature>
<accession>A0AAD4K3R5</accession>
<name>A0AAD4K3R5_9MUSC</name>
<proteinExistence type="predicted"/>
<feature type="compositionally biased region" description="Pro residues" evidence="1">
    <location>
        <begin position="66"/>
        <end position="84"/>
    </location>
</feature>
<evidence type="ECO:0000256" key="1">
    <source>
        <dbReference type="SAM" id="MobiDB-lite"/>
    </source>
</evidence>
<evidence type="ECO:0000313" key="3">
    <source>
        <dbReference type="EMBL" id="KAH8371774.1"/>
    </source>
</evidence>
<comment type="caution">
    <text evidence="3">The sequence shown here is derived from an EMBL/GenBank/DDBJ whole genome shotgun (WGS) entry which is preliminary data.</text>
</comment>
<keyword evidence="2" id="KW-0732">Signal</keyword>